<dbReference type="EMBL" id="MSDF01000055">
    <property type="protein sequence ID" value="OPA84982.1"/>
    <property type="molecule type" value="Genomic_DNA"/>
</dbReference>
<sequence length="620" mass="67727">MVEGVPASGVVPAPLIAKGLNVFITKLWSNSAGLGSSDFIVFVWAPDGAAPYKLPPIELEGPVDITKPVVIPPHFLQKNEMVNLSYEVHPDFPDSQSYEYSLSTRLKFDTLAPGANGDLSAPESVLDPITSLDLATRSTIDFRVLGDYWGRDKGDTVLFWASSSNTLPTGVPIHTQTFASDVGEMIVNVPVAEISRLSASPVLYLFYKVMDESLNTSHQFSLVGKVNVLADRPTGLLAPDIPAQTKYGLIHRAAAREGVFLTINYTNYKPRDQCVYHWGKYTSPVFTVPSVPFRVDVSWLVLIFNGADSVRLDNVPVTYTVFRENDPISSGITSPSTLINENQIAPGIENPKAPALVNELFGLVDIFGAVSNKANEIDSTDVNKNLRASFKLHKNPKVGEVVSLILSSGPSVVTTYRVKLGDAEGTVVDFDSPITWLAFMGGGTTPSTSAHYVIDNGVNQHQSPDRTLIVNLVPPARIPRVIFVDTAQHPNRMYTCATRPELWKGINLLFDPRPYIPPVGATIKMKWQGYKNYPDRNLLPGVFREFNFAWQGAPTQNFVVTDYNILIRPLNNFSGVMVTYQVIHNGSVVAESIPGYAQLDRKYPGSGNFCGPSGIGPGEA</sequence>
<reference evidence="1 2" key="1">
    <citation type="submission" date="2016-12" db="EMBL/GenBank/DDBJ databases">
        <title>Draft genome sequences of seven strains of Pseudomonas fluorescens that produce 4-formylaminooxyvinylglycine.</title>
        <authorList>
            <person name="Okrent R.A."/>
            <person name="Manning V.A."/>
            <person name="Trippe K.M."/>
        </authorList>
    </citation>
    <scope>NUCLEOTIDE SEQUENCE [LARGE SCALE GENOMIC DNA]</scope>
    <source>
        <strain evidence="1 2">P5A</strain>
    </source>
</reference>
<organism evidence="1 2">
    <name type="scientific">Pseudomonas fluorescens</name>
    <dbReference type="NCBI Taxonomy" id="294"/>
    <lineage>
        <taxon>Bacteria</taxon>
        <taxon>Pseudomonadati</taxon>
        <taxon>Pseudomonadota</taxon>
        <taxon>Gammaproteobacteria</taxon>
        <taxon>Pseudomonadales</taxon>
        <taxon>Pseudomonadaceae</taxon>
        <taxon>Pseudomonas</taxon>
    </lineage>
</organism>
<evidence type="ECO:0000313" key="2">
    <source>
        <dbReference type="Proteomes" id="UP000190965"/>
    </source>
</evidence>
<gene>
    <name evidence="1" type="ORF">BFW87_28025</name>
</gene>
<proteinExistence type="predicted"/>
<accession>A0A1T2XYQ8</accession>
<comment type="caution">
    <text evidence="1">The sequence shown here is derived from an EMBL/GenBank/DDBJ whole genome shotgun (WGS) entry which is preliminary data.</text>
</comment>
<name>A0A1T2XYQ8_PSEFL</name>
<dbReference type="AlphaFoldDB" id="A0A1T2XYQ8"/>
<dbReference type="Proteomes" id="UP000190965">
    <property type="component" value="Unassembled WGS sequence"/>
</dbReference>
<evidence type="ECO:0000313" key="1">
    <source>
        <dbReference type="EMBL" id="OPA84982.1"/>
    </source>
</evidence>
<protein>
    <submittedName>
        <fullName evidence="1">Uncharacterized protein</fullName>
    </submittedName>
</protein>